<dbReference type="HOGENOM" id="CLU_3279496_0_0_1"/>
<gene>
    <name evidence="1" type="ORF">FOYG_08352</name>
</gene>
<proteinExistence type="predicted"/>
<organism evidence="1 2">
    <name type="scientific">Fusarium oxysporum NRRL 32931</name>
    <dbReference type="NCBI Taxonomy" id="660029"/>
    <lineage>
        <taxon>Eukaryota</taxon>
        <taxon>Fungi</taxon>
        <taxon>Dikarya</taxon>
        <taxon>Ascomycota</taxon>
        <taxon>Pezizomycotina</taxon>
        <taxon>Sordariomycetes</taxon>
        <taxon>Hypocreomycetidae</taxon>
        <taxon>Hypocreales</taxon>
        <taxon>Nectriaceae</taxon>
        <taxon>Fusarium</taxon>
        <taxon>Fusarium oxysporum species complex</taxon>
    </lineage>
</organism>
<protein>
    <submittedName>
        <fullName evidence="1">Uncharacterized protein</fullName>
    </submittedName>
</protein>
<dbReference type="Proteomes" id="UP000030753">
    <property type="component" value="Unassembled WGS sequence"/>
</dbReference>
<sequence>MPTSRGPAGTVVCRFASRLPFLNLVKFCPAPEVSIRISRHN</sequence>
<reference evidence="1 2" key="1">
    <citation type="submission" date="2011-06" db="EMBL/GenBank/DDBJ databases">
        <title>The Genome Sequence of Fusarium oxysporum FOSC 3-a.</title>
        <authorList>
            <consortium name="The Broad Institute Genome Sequencing Platform"/>
            <person name="Ma L.-J."/>
            <person name="Gale L.R."/>
            <person name="Schwartz D.C."/>
            <person name="Zhou S."/>
            <person name="Corby-Kistler H."/>
            <person name="Young S.K."/>
            <person name="Zeng Q."/>
            <person name="Gargeya S."/>
            <person name="Fitzgerald M."/>
            <person name="Haas B."/>
            <person name="Abouelleil A."/>
            <person name="Alvarado L."/>
            <person name="Arachchi H.M."/>
            <person name="Berlin A."/>
            <person name="Brown A."/>
            <person name="Chapman S.B."/>
            <person name="Chen Z."/>
            <person name="Dunbar C."/>
            <person name="Freedman E."/>
            <person name="Gearin G."/>
            <person name="Gellesch M."/>
            <person name="Goldberg J."/>
            <person name="Griggs A."/>
            <person name="Gujja S."/>
            <person name="Heiman D."/>
            <person name="Howarth C."/>
            <person name="Larson L."/>
            <person name="Lui A."/>
            <person name="MacDonald P.J.P."/>
            <person name="Mehta T."/>
            <person name="Montmayeur A."/>
            <person name="Murphy C."/>
            <person name="Neiman D."/>
            <person name="Pearson M."/>
            <person name="Priest M."/>
            <person name="Roberts A."/>
            <person name="Saif S."/>
            <person name="Shea T."/>
            <person name="Shenoy N."/>
            <person name="Sisk P."/>
            <person name="Stolte C."/>
            <person name="Sykes S."/>
            <person name="Wortman J."/>
            <person name="Nusbaum C."/>
            <person name="Birren B."/>
        </authorList>
    </citation>
    <scope>NUCLEOTIDE SEQUENCE [LARGE SCALE GENOMIC DNA]</scope>
    <source>
        <strain evidence="2">FOSC 3-a</strain>
    </source>
</reference>
<evidence type="ECO:0000313" key="2">
    <source>
        <dbReference type="Proteomes" id="UP000030753"/>
    </source>
</evidence>
<name>W9I8Z6_FUSOX</name>
<evidence type="ECO:0000313" key="1">
    <source>
        <dbReference type="EMBL" id="EWY91107.1"/>
    </source>
</evidence>
<dbReference type="EMBL" id="JH717843">
    <property type="protein sequence ID" value="EWY91107.1"/>
    <property type="molecule type" value="Genomic_DNA"/>
</dbReference>
<dbReference type="AlphaFoldDB" id="W9I8Z6"/>
<accession>W9I8Z6</accession>